<keyword evidence="8" id="KW-1185">Reference proteome</keyword>
<organism evidence="7 8">
    <name type="scientific">Phialemonium thermophilum</name>
    <dbReference type="NCBI Taxonomy" id="223376"/>
    <lineage>
        <taxon>Eukaryota</taxon>
        <taxon>Fungi</taxon>
        <taxon>Dikarya</taxon>
        <taxon>Ascomycota</taxon>
        <taxon>Pezizomycotina</taxon>
        <taxon>Sordariomycetes</taxon>
        <taxon>Sordariomycetidae</taxon>
        <taxon>Cephalothecales</taxon>
        <taxon>Cephalothecaceae</taxon>
        <taxon>Phialemonium</taxon>
    </lineage>
</organism>
<proteinExistence type="predicted"/>
<protein>
    <recommendedName>
        <fullName evidence="6">MYND-type domain-containing protein</fullName>
    </recommendedName>
</protein>
<evidence type="ECO:0000259" key="6">
    <source>
        <dbReference type="PROSITE" id="PS50865"/>
    </source>
</evidence>
<evidence type="ECO:0000313" key="8">
    <source>
        <dbReference type="Proteomes" id="UP001586593"/>
    </source>
</evidence>
<feature type="region of interest" description="Disordered" evidence="5">
    <location>
        <begin position="213"/>
        <end position="267"/>
    </location>
</feature>
<dbReference type="InterPro" id="IPR002893">
    <property type="entry name" value="Znf_MYND"/>
</dbReference>
<evidence type="ECO:0000256" key="2">
    <source>
        <dbReference type="ARBA" id="ARBA00022771"/>
    </source>
</evidence>
<name>A0ABR3X3N9_9PEZI</name>
<evidence type="ECO:0000256" key="1">
    <source>
        <dbReference type="ARBA" id="ARBA00022723"/>
    </source>
</evidence>
<accession>A0ABR3X3N9</accession>
<keyword evidence="1" id="KW-0479">Metal-binding</keyword>
<sequence length="549" mass="60630">MSPHSIPIVVRRDVPIQDGDDSSSALATLYAGPVKHMDPSVATLCIICDKASSNICRVCGCAYYCSVDCQQSDWPVHRVFCSQLAAFTSEKRPSPEHFRAVYFPVDKTEPEFTWVRYDRVHGAVIVDHDDLDTIALNMGRITVPQSAGFAALLDVSPVLQCRKLGHSIAITGVDRKALGTGPEWLNTSQASLGKPSLVRQWFGPLIHLALFKDEDEDPPKTERPSSSSIGQTCGTMPKEAIKLEPLSSRDNQLTTTGASPGYVGGQGGWNTAKESQTMADKKGKGLSEEIDISVELPNNPIRLLDVGMRDVRHIFDFHQNDHRNPCIVNPLRQNVFCVPAIKITNVQDPYNRKAGVDHTMGIVNVNLPLRSTSTQHAATLPNMIGLSWWVRDTDAVGDIDAQDPSIALARSWANPDARYLVPITVLMTVDSGLVCPGFDTMPLKGSVAVLHVKGFPLDVYHIWAFNDYLDLALVTRSLPSKQGFQIYWQKYKEEKIRAGFSMDSVPSPYDLEDPQVLDAADENAEYVRKLVFGHTDSWVKFLKECAANN</sequence>
<dbReference type="PROSITE" id="PS50865">
    <property type="entry name" value="ZF_MYND_2"/>
    <property type="match status" value="1"/>
</dbReference>
<feature type="domain" description="MYND-type" evidence="6">
    <location>
        <begin position="45"/>
        <end position="81"/>
    </location>
</feature>
<reference evidence="7 8" key="1">
    <citation type="journal article" date="2024" name="Commun. Biol.">
        <title>Comparative genomic analysis of thermophilic fungi reveals convergent evolutionary adaptations and gene losses.</title>
        <authorList>
            <person name="Steindorff A.S."/>
            <person name="Aguilar-Pontes M.V."/>
            <person name="Robinson A.J."/>
            <person name="Andreopoulos B."/>
            <person name="LaButti K."/>
            <person name="Kuo A."/>
            <person name="Mondo S."/>
            <person name="Riley R."/>
            <person name="Otillar R."/>
            <person name="Haridas S."/>
            <person name="Lipzen A."/>
            <person name="Grimwood J."/>
            <person name="Schmutz J."/>
            <person name="Clum A."/>
            <person name="Reid I.D."/>
            <person name="Moisan M.C."/>
            <person name="Butler G."/>
            <person name="Nguyen T.T.M."/>
            <person name="Dewar K."/>
            <person name="Conant G."/>
            <person name="Drula E."/>
            <person name="Henrissat B."/>
            <person name="Hansel C."/>
            <person name="Singer S."/>
            <person name="Hutchinson M.I."/>
            <person name="de Vries R.P."/>
            <person name="Natvig D.O."/>
            <person name="Powell A.J."/>
            <person name="Tsang A."/>
            <person name="Grigoriev I.V."/>
        </authorList>
    </citation>
    <scope>NUCLEOTIDE SEQUENCE [LARGE SCALE GENOMIC DNA]</scope>
    <source>
        <strain evidence="7 8">ATCC 24622</strain>
    </source>
</reference>
<feature type="compositionally biased region" description="Polar residues" evidence="5">
    <location>
        <begin position="224"/>
        <end position="234"/>
    </location>
</feature>
<dbReference type="PROSITE" id="PS01360">
    <property type="entry name" value="ZF_MYND_1"/>
    <property type="match status" value="1"/>
</dbReference>
<dbReference type="Pfam" id="PF01753">
    <property type="entry name" value="zf-MYND"/>
    <property type="match status" value="1"/>
</dbReference>
<comment type="caution">
    <text evidence="7">The sequence shown here is derived from an EMBL/GenBank/DDBJ whole genome shotgun (WGS) entry which is preliminary data.</text>
</comment>
<feature type="compositionally biased region" description="Polar residues" evidence="5">
    <location>
        <begin position="248"/>
        <end position="258"/>
    </location>
</feature>
<evidence type="ECO:0000256" key="4">
    <source>
        <dbReference type="PROSITE-ProRule" id="PRU00134"/>
    </source>
</evidence>
<evidence type="ECO:0000313" key="7">
    <source>
        <dbReference type="EMBL" id="KAL1870300.1"/>
    </source>
</evidence>
<evidence type="ECO:0000256" key="5">
    <source>
        <dbReference type="SAM" id="MobiDB-lite"/>
    </source>
</evidence>
<gene>
    <name evidence="7" type="ORF">VTK73DRAFT_2675</name>
</gene>
<evidence type="ECO:0000256" key="3">
    <source>
        <dbReference type="ARBA" id="ARBA00022833"/>
    </source>
</evidence>
<dbReference type="Proteomes" id="UP001586593">
    <property type="component" value="Unassembled WGS sequence"/>
</dbReference>
<keyword evidence="3" id="KW-0862">Zinc</keyword>
<dbReference type="Gene3D" id="6.10.140.2220">
    <property type="match status" value="1"/>
</dbReference>
<dbReference type="SUPFAM" id="SSF144232">
    <property type="entry name" value="HIT/MYND zinc finger-like"/>
    <property type="match status" value="1"/>
</dbReference>
<dbReference type="EMBL" id="JAZHXJ010000177">
    <property type="protein sequence ID" value="KAL1870300.1"/>
    <property type="molecule type" value="Genomic_DNA"/>
</dbReference>
<keyword evidence="2 4" id="KW-0863">Zinc-finger</keyword>